<dbReference type="EMBL" id="PIQN01000026">
    <property type="protein sequence ID" value="PKA39817.1"/>
    <property type="molecule type" value="Genomic_DNA"/>
</dbReference>
<accession>A0A2N0D181</accession>
<dbReference type="AlphaFoldDB" id="A0A2N0D181"/>
<sequence length="63" mass="7273">MLKDTDFAFMGAGEALWSLQHRDRMLISRWSRRNYGNARSAAVAERYRSLEGLKQLERTNGAL</sequence>
<reference evidence="1 2" key="1">
    <citation type="submission" date="2017-11" db="EMBL/GenBank/DDBJ databases">
        <authorList>
            <person name="Han C.G."/>
        </authorList>
    </citation>
    <scope>NUCLEOTIDE SEQUENCE [LARGE SCALE GENOMIC DNA]</scope>
    <source>
        <strain evidence="1 2">HCNT1</strain>
    </source>
</reference>
<comment type="caution">
    <text evidence="1">The sequence shown here is derived from an EMBL/GenBank/DDBJ whole genome shotgun (WGS) entry which is preliminary data.</text>
</comment>
<organism evidence="1 2">
    <name type="scientific">Rhizobium sullae</name>
    <name type="common">Rhizobium hedysari</name>
    <dbReference type="NCBI Taxonomy" id="50338"/>
    <lineage>
        <taxon>Bacteria</taxon>
        <taxon>Pseudomonadati</taxon>
        <taxon>Pseudomonadota</taxon>
        <taxon>Alphaproteobacteria</taxon>
        <taxon>Hyphomicrobiales</taxon>
        <taxon>Rhizobiaceae</taxon>
        <taxon>Rhizobium/Agrobacterium group</taxon>
        <taxon>Rhizobium</taxon>
    </lineage>
</organism>
<name>A0A2N0D181_RHISU</name>
<evidence type="ECO:0000313" key="2">
    <source>
        <dbReference type="Proteomes" id="UP000232164"/>
    </source>
</evidence>
<gene>
    <name evidence="1" type="ORF">CWR43_31750</name>
</gene>
<evidence type="ECO:0000313" key="1">
    <source>
        <dbReference type="EMBL" id="PKA39817.1"/>
    </source>
</evidence>
<protein>
    <submittedName>
        <fullName evidence="1">Uncharacterized protein</fullName>
    </submittedName>
</protein>
<reference evidence="1 2" key="2">
    <citation type="submission" date="2017-12" db="EMBL/GenBank/DDBJ databases">
        <title>Genome sequence of Rhizobium sullae HCNT1 isolated from Sulla coronaria nodules and featuring peculiar denitrification phenotypes.</title>
        <authorList>
            <person name="De Diego-Diaz B."/>
            <person name="Treu L."/>
            <person name="Campanaro S."/>
            <person name="Da Silva Duarte V."/>
            <person name="Basaglia M."/>
            <person name="Favaro L."/>
            <person name="Casella S."/>
            <person name="Squartini A."/>
        </authorList>
    </citation>
    <scope>NUCLEOTIDE SEQUENCE [LARGE SCALE GENOMIC DNA]</scope>
    <source>
        <strain evidence="1 2">HCNT1</strain>
    </source>
</reference>
<proteinExistence type="predicted"/>
<dbReference type="Proteomes" id="UP000232164">
    <property type="component" value="Unassembled WGS sequence"/>
</dbReference>